<evidence type="ECO:0000256" key="5">
    <source>
        <dbReference type="ARBA" id="ARBA00023242"/>
    </source>
</evidence>
<comment type="subcellular location">
    <subcellularLocation>
        <location evidence="1">Nucleus</location>
    </subcellularLocation>
</comment>
<dbReference type="InterPro" id="IPR052056">
    <property type="entry name" value="Mono-ARTD/PARP"/>
</dbReference>
<organism evidence="7 8">
    <name type="scientific">Rotaria sordida</name>
    <dbReference type="NCBI Taxonomy" id="392033"/>
    <lineage>
        <taxon>Eukaryota</taxon>
        <taxon>Metazoa</taxon>
        <taxon>Spiralia</taxon>
        <taxon>Gnathifera</taxon>
        <taxon>Rotifera</taxon>
        <taxon>Eurotatoria</taxon>
        <taxon>Bdelloidea</taxon>
        <taxon>Philodinida</taxon>
        <taxon>Philodinidae</taxon>
        <taxon>Rotaria</taxon>
    </lineage>
</organism>
<dbReference type="GO" id="GO:0016757">
    <property type="term" value="F:glycosyltransferase activity"/>
    <property type="evidence" value="ECO:0007669"/>
    <property type="project" value="UniProtKB-KW"/>
</dbReference>
<dbReference type="PANTHER" id="PTHR14453">
    <property type="entry name" value="PARP/ZINC FINGER CCCH TYPE DOMAIN CONTAINING PROTEIN"/>
    <property type="match status" value="1"/>
</dbReference>
<evidence type="ECO:0000256" key="4">
    <source>
        <dbReference type="ARBA" id="ARBA00023027"/>
    </source>
</evidence>
<dbReference type="Gene3D" id="3.40.220.10">
    <property type="entry name" value="Leucine Aminopeptidase, subunit E, domain 1"/>
    <property type="match status" value="2"/>
</dbReference>
<dbReference type="GO" id="GO:0005634">
    <property type="term" value="C:nucleus"/>
    <property type="evidence" value="ECO:0007669"/>
    <property type="project" value="UniProtKB-SubCell"/>
</dbReference>
<evidence type="ECO:0000256" key="2">
    <source>
        <dbReference type="ARBA" id="ARBA00022676"/>
    </source>
</evidence>
<dbReference type="GO" id="GO:0003714">
    <property type="term" value="F:transcription corepressor activity"/>
    <property type="evidence" value="ECO:0007669"/>
    <property type="project" value="TreeGrafter"/>
</dbReference>
<dbReference type="Pfam" id="PF01661">
    <property type="entry name" value="Macro"/>
    <property type="match status" value="2"/>
</dbReference>
<evidence type="ECO:0000313" key="8">
    <source>
        <dbReference type="Proteomes" id="UP000663864"/>
    </source>
</evidence>
<dbReference type="InterPro" id="IPR043472">
    <property type="entry name" value="Macro_dom-like"/>
</dbReference>
<dbReference type="AlphaFoldDB" id="A0A815TQ70"/>
<name>A0A815TQ70_9BILA</name>
<keyword evidence="3" id="KW-0808">Transferase</keyword>
<dbReference type="SUPFAM" id="SSF52949">
    <property type="entry name" value="Macro domain-like"/>
    <property type="match status" value="2"/>
</dbReference>
<evidence type="ECO:0000256" key="3">
    <source>
        <dbReference type="ARBA" id="ARBA00022679"/>
    </source>
</evidence>
<feature type="domain" description="Macro" evidence="6">
    <location>
        <begin position="1"/>
        <end position="148"/>
    </location>
</feature>
<dbReference type="GO" id="GO:0010629">
    <property type="term" value="P:negative regulation of gene expression"/>
    <property type="evidence" value="ECO:0007669"/>
    <property type="project" value="TreeGrafter"/>
</dbReference>
<protein>
    <recommendedName>
        <fullName evidence="6">Macro domain-containing protein</fullName>
    </recommendedName>
</protein>
<comment type="caution">
    <text evidence="7">The sequence shown here is derived from an EMBL/GenBank/DDBJ whole genome shotgun (WGS) entry which is preliminary data.</text>
</comment>
<feature type="domain" description="Macro" evidence="6">
    <location>
        <begin position="157"/>
        <end position="344"/>
    </location>
</feature>
<sequence length="344" mass="38461">TDVIVVCSFSLYLVDSICKAGGSSVLASYNAQCSKQPQDPIIIVKAGGHLASKQIYFLPWITSFDTVVLCKSIEKFVSDALEKAVEQNYRSIAFPAIGCGQLGCSISLVARAMVEEAYRGLKMHDILVSFVIQPERTDIYDEFQKQIHLLEPATPSESRTTCATFYEGVIEVVMGDITRQKVDVIIGSSSSDFLREAIITAAGNKIRMVYDRELKKHPNSILIETPSGALPCKQIFFVKWEPDYDEKVLEQSLVDLISTVVHSVKSHQFTSIALPAIGCGQYGCSIDIVVKTMVIEMKKYLINRNLPWTIKFVIEPNRQDIYDEFCKQILTTQDGKTKFFSLLI</sequence>
<keyword evidence="5" id="KW-0539">Nucleus</keyword>
<evidence type="ECO:0000313" key="7">
    <source>
        <dbReference type="EMBL" id="CAF1508850.1"/>
    </source>
</evidence>
<dbReference type="EMBL" id="CAJNOT010007603">
    <property type="protein sequence ID" value="CAF1508850.1"/>
    <property type="molecule type" value="Genomic_DNA"/>
</dbReference>
<dbReference type="Proteomes" id="UP000663864">
    <property type="component" value="Unassembled WGS sequence"/>
</dbReference>
<keyword evidence="4" id="KW-0520">NAD</keyword>
<evidence type="ECO:0000259" key="6">
    <source>
        <dbReference type="PROSITE" id="PS51154"/>
    </source>
</evidence>
<dbReference type="GO" id="GO:0005737">
    <property type="term" value="C:cytoplasm"/>
    <property type="evidence" value="ECO:0007669"/>
    <property type="project" value="TreeGrafter"/>
</dbReference>
<accession>A0A815TQ70</accession>
<dbReference type="PROSITE" id="PS51154">
    <property type="entry name" value="MACRO"/>
    <property type="match status" value="2"/>
</dbReference>
<dbReference type="SMART" id="SM00506">
    <property type="entry name" value="A1pp"/>
    <property type="match status" value="1"/>
</dbReference>
<gene>
    <name evidence="7" type="ORF">ZHD862_LOCUS37815</name>
</gene>
<reference evidence="7" key="1">
    <citation type="submission" date="2021-02" db="EMBL/GenBank/DDBJ databases">
        <authorList>
            <person name="Nowell W R."/>
        </authorList>
    </citation>
    <scope>NUCLEOTIDE SEQUENCE</scope>
</reference>
<dbReference type="InterPro" id="IPR002589">
    <property type="entry name" value="Macro_dom"/>
</dbReference>
<evidence type="ECO:0000256" key="1">
    <source>
        <dbReference type="ARBA" id="ARBA00004123"/>
    </source>
</evidence>
<proteinExistence type="predicted"/>
<keyword evidence="2" id="KW-0328">Glycosyltransferase</keyword>
<dbReference type="PANTHER" id="PTHR14453:SF67">
    <property type="entry name" value="POLY [ADP-RIBOSE] POLYMERASE"/>
    <property type="match status" value="1"/>
</dbReference>
<feature type="non-terminal residue" evidence="7">
    <location>
        <position position="1"/>
    </location>
</feature>